<name>A0AA40CXT6_9PEZI</name>
<accession>A0AA40CXT6</accession>
<dbReference type="GO" id="GO:0004721">
    <property type="term" value="F:phosphoprotein phosphatase activity"/>
    <property type="evidence" value="ECO:0007669"/>
    <property type="project" value="TreeGrafter"/>
</dbReference>
<gene>
    <name evidence="2" type="ORF">B0T16DRAFT_384372</name>
</gene>
<proteinExistence type="predicted"/>
<dbReference type="GO" id="GO:0005737">
    <property type="term" value="C:cytoplasm"/>
    <property type="evidence" value="ECO:0007669"/>
    <property type="project" value="TreeGrafter"/>
</dbReference>
<keyword evidence="3" id="KW-1185">Reference proteome</keyword>
<dbReference type="Proteomes" id="UP001174936">
    <property type="component" value="Unassembled WGS sequence"/>
</dbReference>
<dbReference type="EMBL" id="JAULSV010000001">
    <property type="protein sequence ID" value="KAK0655505.1"/>
    <property type="molecule type" value="Genomic_DNA"/>
</dbReference>
<feature type="compositionally biased region" description="Basic and acidic residues" evidence="1">
    <location>
        <begin position="195"/>
        <end position="207"/>
    </location>
</feature>
<reference evidence="2" key="1">
    <citation type="submission" date="2023-06" db="EMBL/GenBank/DDBJ databases">
        <title>Genome-scale phylogeny and comparative genomics of the fungal order Sordariales.</title>
        <authorList>
            <consortium name="Lawrence Berkeley National Laboratory"/>
            <person name="Hensen N."/>
            <person name="Bonometti L."/>
            <person name="Westerberg I."/>
            <person name="Brannstrom I.O."/>
            <person name="Guillou S."/>
            <person name="Cros-Aarteil S."/>
            <person name="Calhoun S."/>
            <person name="Haridas S."/>
            <person name="Kuo A."/>
            <person name="Mondo S."/>
            <person name="Pangilinan J."/>
            <person name="Riley R."/>
            <person name="Labutti K."/>
            <person name="Andreopoulos B."/>
            <person name="Lipzen A."/>
            <person name="Chen C."/>
            <person name="Yanf M."/>
            <person name="Daum C."/>
            <person name="Ng V."/>
            <person name="Clum A."/>
            <person name="Steindorff A."/>
            <person name="Ohm R."/>
            <person name="Martin F."/>
            <person name="Silar P."/>
            <person name="Natvig D."/>
            <person name="Lalanne C."/>
            <person name="Gautier V."/>
            <person name="Ament-Velasquez S.L."/>
            <person name="Kruys A."/>
            <person name="Hutchinson M.I."/>
            <person name="Powell A.J."/>
            <person name="Barry K."/>
            <person name="Miller A.N."/>
            <person name="Grigoriev I.V."/>
            <person name="Debuchy R."/>
            <person name="Gladieux P."/>
            <person name="Thoren M.H."/>
            <person name="Johannesson H."/>
        </authorList>
    </citation>
    <scope>NUCLEOTIDE SEQUENCE</scope>
    <source>
        <strain evidence="2">SMH2532-1</strain>
    </source>
</reference>
<feature type="region of interest" description="Disordered" evidence="1">
    <location>
        <begin position="69"/>
        <end position="95"/>
    </location>
</feature>
<feature type="compositionally biased region" description="Polar residues" evidence="1">
    <location>
        <begin position="83"/>
        <end position="95"/>
    </location>
</feature>
<protein>
    <submittedName>
        <fullName evidence="2">Uncharacterized protein</fullName>
    </submittedName>
</protein>
<dbReference type="InterPro" id="IPR029052">
    <property type="entry name" value="Metallo-depent_PP-like"/>
</dbReference>
<evidence type="ECO:0000256" key="1">
    <source>
        <dbReference type="SAM" id="MobiDB-lite"/>
    </source>
</evidence>
<dbReference type="PANTHER" id="PTHR32440">
    <property type="entry name" value="PHOSPHATASE DCR2-RELATED-RELATED"/>
    <property type="match status" value="1"/>
</dbReference>
<dbReference type="AlphaFoldDB" id="A0AA40CXT6"/>
<evidence type="ECO:0000313" key="3">
    <source>
        <dbReference type="Proteomes" id="UP001174936"/>
    </source>
</evidence>
<dbReference type="PANTHER" id="PTHR32440:SF0">
    <property type="entry name" value="PHOSPHATASE DCR2-RELATED"/>
    <property type="match status" value="1"/>
</dbReference>
<comment type="caution">
    <text evidence="2">The sequence shown here is derived from an EMBL/GenBank/DDBJ whole genome shotgun (WGS) entry which is preliminary data.</text>
</comment>
<organism evidence="2 3">
    <name type="scientific">Cercophora newfieldiana</name>
    <dbReference type="NCBI Taxonomy" id="92897"/>
    <lineage>
        <taxon>Eukaryota</taxon>
        <taxon>Fungi</taxon>
        <taxon>Dikarya</taxon>
        <taxon>Ascomycota</taxon>
        <taxon>Pezizomycotina</taxon>
        <taxon>Sordariomycetes</taxon>
        <taxon>Sordariomycetidae</taxon>
        <taxon>Sordariales</taxon>
        <taxon>Lasiosphaeriaceae</taxon>
        <taxon>Cercophora</taxon>
    </lineage>
</organism>
<evidence type="ECO:0000313" key="2">
    <source>
        <dbReference type="EMBL" id="KAK0655505.1"/>
    </source>
</evidence>
<dbReference type="SUPFAM" id="SSF56300">
    <property type="entry name" value="Metallo-dependent phosphatases"/>
    <property type="match status" value="1"/>
</dbReference>
<feature type="region of interest" description="Disordered" evidence="1">
    <location>
        <begin position="181"/>
        <end position="270"/>
    </location>
</feature>
<sequence length="674" mass="73548">MSDRAFASLTPANALAKLAFSDVYDALTSRRQNNQTDGAQAALRRMLVEPEQTCDDEIVRLRREMERTKYDTDGRPCTKPSPAMTSRPESPSTTATSQDLLIDFLDIVATQGAYLVPRANTPVFQEPYDGRFAAALEQHLDALSTQQICRRVMYRDAADEWPIGRTPPEVKEKRKAEVKALEELEGVTSDDSSDNDDKDKSGNDIHARVGPGNPVAPDRPRRPRRPRQADWFPTPPLSAESPLATPHRRRRRRISEEDEEEKERSAKKHVSFAQEVSAAAEDALGYTASSSPMVASAGEVTECATAHGMATKSAVNIFCFDGQTLLLLPFRASKMDEIIDEDCPVDCWVLSRTSRLFVDASIRLLLSARVLSLSGKVSAKSFTPHAMAVVPHPVVTDLTSAWLYVALANEQELAAGDLLVVDIRVGDPPPNPSSGRSWESRPGGIWVLRTKFSGMVDQAVTEVDILFGRDAVDPRPQWVLMPSSLQLNGQPEVPVARLSVLHGRAKPRPDARAALRVRGDGKFKLVQISDTHMVTGVGVCKDAIDAHGNHLPESEADPLTVGFIGRILDVEKPDLVILIGDQLHHDIPTMTLSSQARLTGSRTLPVRNEARVVVVVTRKTTTTATTSICLWLSYTSPFPSSATAIFVCAAASGGNRPKVPASIPTSTTLWPGKA</sequence>